<reference evidence="4 5" key="1">
    <citation type="submission" date="2018-08" db="EMBL/GenBank/DDBJ databases">
        <title>Achromobacter xylosoxidans Genome sequencing and assembly.</title>
        <authorList>
            <person name="Wang R."/>
            <person name="Rensing C."/>
            <person name="Li Y."/>
        </authorList>
    </citation>
    <scope>NUCLEOTIDE SEQUENCE [LARGE SCALE GENOMIC DNA]</scope>
    <source>
        <strain evidence="4 5">GD003A</strain>
    </source>
</reference>
<comment type="caution">
    <text evidence="4">The sequence shown here is derived from an EMBL/GenBank/DDBJ whole genome shotgun (WGS) entry which is preliminary data.</text>
</comment>
<dbReference type="PANTHER" id="PTHR43667">
    <property type="entry name" value="CYCLOPROPANE-FATTY-ACYL-PHOSPHOLIPID SYNTHASE"/>
    <property type="match status" value="1"/>
</dbReference>
<evidence type="ECO:0000313" key="5">
    <source>
        <dbReference type="Proteomes" id="UP000285324"/>
    </source>
</evidence>
<dbReference type="Pfam" id="PF10119">
    <property type="entry name" value="MethyTransf_Reg"/>
    <property type="match status" value="1"/>
</dbReference>
<dbReference type="Pfam" id="PF21782">
    <property type="entry name" value="WHD_PKMT"/>
    <property type="match status" value="1"/>
</dbReference>
<feature type="domain" description="Methyltransferase regulatory" evidence="2">
    <location>
        <begin position="221"/>
        <end position="305"/>
    </location>
</feature>
<dbReference type="SUPFAM" id="SSF53335">
    <property type="entry name" value="S-adenosyl-L-methionine-dependent methyltransferases"/>
    <property type="match status" value="1"/>
</dbReference>
<dbReference type="InterPro" id="IPR018773">
    <property type="entry name" value="MeTrfase_reg_dom_prd"/>
</dbReference>
<accession>A0A424W687</accession>
<dbReference type="GO" id="GO:0008168">
    <property type="term" value="F:methyltransferase activity"/>
    <property type="evidence" value="ECO:0007669"/>
    <property type="project" value="UniProtKB-KW"/>
</dbReference>
<sequence>MTSPDSLNQAISDAYDETPYTSNAFPICAPGHLHAVAHLYGLNAPAPETARVLELGCAAGGNLLPFVLANPGARAVGVDLSPQQIAAGKAMVDAMGLDNLELRAMSITDIDASFGKFDYIICHGVFSWVPPEVREAILRVCRENLSADGIAYVSYNTYPGWKASDVVRDAMLLNSFAANTPQEKLTRAKEMLSLLENGLWAGNSMKGALSYAAQQLSKQTDYYLTHEYLEAINSPCYFLEFVAAIQQAGLAYLTDAEPQATFPSTFGENVANHLAVLSVETTREMREQYLDFAMGRQFRKSLLVHADRAAAALENPEGTKFADMHFAAKLQSQPSSKPSERAYQASGGGTITTESPALIAILETFREAWPASVPYARLAEVVAINTPDMSDEARDSALLNSLILLIGASALHYRLAPVPYSANGTKPQLIPGALAILTAIEARTSQVGMHNLWHQTVNPGTDSLARFVTPRLDGTRSMLELRTELRDALHAGHVEHPQGRPVKGVRNLEPVAQELLQAMLASLKNSGLMLR</sequence>
<evidence type="ECO:0000259" key="3">
    <source>
        <dbReference type="Pfam" id="PF21782"/>
    </source>
</evidence>
<name>A0A424W687_ALCXX</name>
<protein>
    <submittedName>
        <fullName evidence="4">Methyltransferase</fullName>
    </submittedName>
</protein>
<evidence type="ECO:0000259" key="1">
    <source>
        <dbReference type="Pfam" id="PF08242"/>
    </source>
</evidence>
<keyword evidence="4" id="KW-0489">Methyltransferase</keyword>
<feature type="domain" description="PKMT C-terminal winged helix" evidence="3">
    <location>
        <begin position="440"/>
        <end position="528"/>
    </location>
</feature>
<dbReference type="Gene3D" id="3.40.50.150">
    <property type="entry name" value="Vaccinia Virus protein VP39"/>
    <property type="match status" value="1"/>
</dbReference>
<dbReference type="InterPro" id="IPR050723">
    <property type="entry name" value="CFA/CMAS"/>
</dbReference>
<keyword evidence="4" id="KW-0808">Transferase</keyword>
<dbReference type="RefSeq" id="WP_118934079.1">
    <property type="nucleotide sequence ID" value="NZ_CP061008.1"/>
</dbReference>
<dbReference type="PANTHER" id="PTHR43667:SF2">
    <property type="entry name" value="FATTY ACID C-METHYL TRANSFERASE"/>
    <property type="match status" value="1"/>
</dbReference>
<proteinExistence type="predicted"/>
<dbReference type="AlphaFoldDB" id="A0A424W687"/>
<dbReference type="InterPro" id="IPR013217">
    <property type="entry name" value="Methyltransf_12"/>
</dbReference>
<dbReference type="OrthoDB" id="101857at2"/>
<dbReference type="CDD" id="cd02440">
    <property type="entry name" value="AdoMet_MTases"/>
    <property type="match status" value="1"/>
</dbReference>
<dbReference type="InterPro" id="IPR048976">
    <property type="entry name" value="WHD_PKMT"/>
</dbReference>
<gene>
    <name evidence="4" type="ORF">DY367_26225</name>
</gene>
<dbReference type="EMBL" id="QVXO01000056">
    <property type="protein sequence ID" value="RPJ88728.1"/>
    <property type="molecule type" value="Genomic_DNA"/>
</dbReference>
<evidence type="ECO:0000259" key="2">
    <source>
        <dbReference type="Pfam" id="PF10119"/>
    </source>
</evidence>
<dbReference type="GO" id="GO:0032259">
    <property type="term" value="P:methylation"/>
    <property type="evidence" value="ECO:0007669"/>
    <property type="project" value="UniProtKB-KW"/>
</dbReference>
<organism evidence="4 5">
    <name type="scientific">Alcaligenes xylosoxydans xylosoxydans</name>
    <name type="common">Achromobacter xylosoxidans</name>
    <dbReference type="NCBI Taxonomy" id="85698"/>
    <lineage>
        <taxon>Bacteria</taxon>
        <taxon>Pseudomonadati</taxon>
        <taxon>Pseudomonadota</taxon>
        <taxon>Betaproteobacteria</taxon>
        <taxon>Burkholderiales</taxon>
        <taxon>Alcaligenaceae</taxon>
        <taxon>Achromobacter</taxon>
    </lineage>
</organism>
<feature type="domain" description="Methyltransferase type 12" evidence="1">
    <location>
        <begin position="53"/>
        <end position="150"/>
    </location>
</feature>
<evidence type="ECO:0000313" key="4">
    <source>
        <dbReference type="EMBL" id="RPJ88728.1"/>
    </source>
</evidence>
<dbReference type="InterPro" id="IPR029063">
    <property type="entry name" value="SAM-dependent_MTases_sf"/>
</dbReference>
<dbReference type="Pfam" id="PF08242">
    <property type="entry name" value="Methyltransf_12"/>
    <property type="match status" value="1"/>
</dbReference>
<dbReference type="Proteomes" id="UP000285324">
    <property type="component" value="Unassembled WGS sequence"/>
</dbReference>